<dbReference type="EC" id="3.5.4.33" evidence="8"/>
<evidence type="ECO:0000256" key="3">
    <source>
        <dbReference type="ARBA" id="ARBA00022694"/>
    </source>
</evidence>
<organism evidence="10 11">
    <name type="scientific">Lacibacter cauensis</name>
    <dbReference type="NCBI Taxonomy" id="510947"/>
    <lineage>
        <taxon>Bacteria</taxon>
        <taxon>Pseudomonadati</taxon>
        <taxon>Bacteroidota</taxon>
        <taxon>Chitinophagia</taxon>
        <taxon>Chitinophagales</taxon>
        <taxon>Chitinophagaceae</taxon>
        <taxon>Lacibacter</taxon>
    </lineage>
</organism>
<dbReference type="PROSITE" id="PS00903">
    <property type="entry name" value="CYT_DCMP_DEAMINASES_1"/>
    <property type="match status" value="1"/>
</dbReference>
<dbReference type="GO" id="GO:0002100">
    <property type="term" value="P:tRNA wobble adenosine to inosine editing"/>
    <property type="evidence" value="ECO:0007669"/>
    <property type="project" value="UniProtKB-UniRule"/>
</dbReference>
<dbReference type="Gene3D" id="3.40.140.10">
    <property type="entry name" value="Cytidine Deaminase, domain 2"/>
    <property type="match status" value="1"/>
</dbReference>
<dbReference type="AlphaFoldDB" id="A0A562SK78"/>
<dbReference type="RefSeq" id="WP_199758250.1">
    <property type="nucleotide sequence ID" value="NZ_VLLE01000004.1"/>
</dbReference>
<keyword evidence="4 8" id="KW-0479">Metal-binding</keyword>
<evidence type="ECO:0000256" key="2">
    <source>
        <dbReference type="ARBA" id="ARBA00011738"/>
    </source>
</evidence>
<protein>
    <recommendedName>
        <fullName evidence="8">tRNA-specific adenosine deaminase</fullName>
        <ecNumber evidence="8">3.5.4.33</ecNumber>
    </recommendedName>
</protein>
<evidence type="ECO:0000313" key="11">
    <source>
        <dbReference type="Proteomes" id="UP000316167"/>
    </source>
</evidence>
<name>A0A562SK78_9BACT</name>
<evidence type="ECO:0000259" key="9">
    <source>
        <dbReference type="PROSITE" id="PS51747"/>
    </source>
</evidence>
<dbReference type="InterPro" id="IPR028883">
    <property type="entry name" value="tRNA_aden_deaminase"/>
</dbReference>
<dbReference type="GO" id="GO:0052717">
    <property type="term" value="F:tRNA-specific adenosine-34 deaminase activity"/>
    <property type="evidence" value="ECO:0007669"/>
    <property type="project" value="UniProtKB-UniRule"/>
</dbReference>
<evidence type="ECO:0000313" key="10">
    <source>
        <dbReference type="EMBL" id="TWI81513.1"/>
    </source>
</evidence>
<evidence type="ECO:0000256" key="6">
    <source>
        <dbReference type="ARBA" id="ARBA00022833"/>
    </source>
</evidence>
<dbReference type="EMBL" id="VLLE01000004">
    <property type="protein sequence ID" value="TWI81513.1"/>
    <property type="molecule type" value="Genomic_DNA"/>
</dbReference>
<keyword evidence="5 8" id="KW-0378">Hydrolase</keyword>
<dbReference type="GO" id="GO:0008270">
    <property type="term" value="F:zinc ion binding"/>
    <property type="evidence" value="ECO:0007669"/>
    <property type="project" value="UniProtKB-UniRule"/>
</dbReference>
<comment type="catalytic activity">
    <reaction evidence="7 8">
        <text>adenosine(34) in tRNA + H2O + H(+) = inosine(34) in tRNA + NH4(+)</text>
        <dbReference type="Rhea" id="RHEA:43168"/>
        <dbReference type="Rhea" id="RHEA-COMP:10373"/>
        <dbReference type="Rhea" id="RHEA-COMP:10374"/>
        <dbReference type="ChEBI" id="CHEBI:15377"/>
        <dbReference type="ChEBI" id="CHEBI:15378"/>
        <dbReference type="ChEBI" id="CHEBI:28938"/>
        <dbReference type="ChEBI" id="CHEBI:74411"/>
        <dbReference type="ChEBI" id="CHEBI:82852"/>
        <dbReference type="EC" id="3.5.4.33"/>
    </reaction>
</comment>
<comment type="similarity">
    <text evidence="1">Belongs to the cytidine and deoxycytidylate deaminase family. ADAT2 subfamily.</text>
</comment>
<comment type="function">
    <text evidence="8">Catalyzes the deamination of adenosine to inosine at the wobble position 34 of tRNA(Arg2).</text>
</comment>
<dbReference type="PROSITE" id="PS51747">
    <property type="entry name" value="CYT_DCMP_DEAMINASES_2"/>
    <property type="match status" value="1"/>
</dbReference>
<evidence type="ECO:0000256" key="4">
    <source>
        <dbReference type="ARBA" id="ARBA00022723"/>
    </source>
</evidence>
<evidence type="ECO:0000256" key="7">
    <source>
        <dbReference type="ARBA" id="ARBA00048045"/>
    </source>
</evidence>
<dbReference type="InterPro" id="IPR016192">
    <property type="entry name" value="APOBEC/CMP_deaminase_Zn-bd"/>
</dbReference>
<reference evidence="10 11" key="1">
    <citation type="journal article" date="2015" name="Stand. Genomic Sci.">
        <title>Genomic Encyclopedia of Bacterial and Archaeal Type Strains, Phase III: the genomes of soil and plant-associated and newly described type strains.</title>
        <authorList>
            <person name="Whitman W.B."/>
            <person name="Woyke T."/>
            <person name="Klenk H.P."/>
            <person name="Zhou Y."/>
            <person name="Lilburn T.G."/>
            <person name="Beck B.J."/>
            <person name="De Vos P."/>
            <person name="Vandamme P."/>
            <person name="Eisen J.A."/>
            <person name="Garrity G."/>
            <person name="Hugenholtz P."/>
            <person name="Kyrpides N.C."/>
        </authorList>
    </citation>
    <scope>NUCLEOTIDE SEQUENCE [LARGE SCALE GENOMIC DNA]</scope>
    <source>
        <strain evidence="10 11">CGMCC 1.7271</strain>
    </source>
</reference>
<keyword evidence="6 8" id="KW-0862">Zinc</keyword>
<feature type="active site" description="Proton donor" evidence="8">
    <location>
        <position position="60"/>
    </location>
</feature>
<comment type="cofactor">
    <cofactor evidence="8">
        <name>Zn(2+)</name>
        <dbReference type="ChEBI" id="CHEBI:29105"/>
    </cofactor>
    <text evidence="8">Binds 1 zinc ion per subunit.</text>
</comment>
<gene>
    <name evidence="8" type="primary">tadA</name>
    <name evidence="10" type="ORF">IQ13_2531</name>
</gene>
<dbReference type="Pfam" id="PF14437">
    <property type="entry name" value="MafB19-deam"/>
    <property type="match status" value="1"/>
</dbReference>
<dbReference type="InterPro" id="IPR002125">
    <property type="entry name" value="CMP_dCMP_dom"/>
</dbReference>
<evidence type="ECO:0000256" key="5">
    <source>
        <dbReference type="ARBA" id="ARBA00022801"/>
    </source>
</evidence>
<keyword evidence="3 8" id="KW-0819">tRNA processing</keyword>
<dbReference type="InterPro" id="IPR016193">
    <property type="entry name" value="Cytidine_deaminase-like"/>
</dbReference>
<comment type="subunit">
    <text evidence="2 8">Homodimer.</text>
</comment>
<feature type="binding site" evidence="8">
    <location>
        <position position="58"/>
    </location>
    <ligand>
        <name>Zn(2+)</name>
        <dbReference type="ChEBI" id="CHEBI:29105"/>
        <note>catalytic</note>
    </ligand>
</feature>
<dbReference type="PANTHER" id="PTHR11079">
    <property type="entry name" value="CYTOSINE DEAMINASE FAMILY MEMBER"/>
    <property type="match status" value="1"/>
</dbReference>
<feature type="binding site" evidence="8">
    <location>
        <position position="88"/>
    </location>
    <ligand>
        <name>Zn(2+)</name>
        <dbReference type="ChEBI" id="CHEBI:29105"/>
        <note>catalytic</note>
    </ligand>
</feature>
<dbReference type="InterPro" id="IPR058535">
    <property type="entry name" value="MafB19-deam"/>
</dbReference>
<feature type="domain" description="CMP/dCMP-type deaminase" evidence="9">
    <location>
        <begin position="7"/>
        <end position="120"/>
    </location>
</feature>
<feature type="binding site" evidence="8">
    <location>
        <position position="91"/>
    </location>
    <ligand>
        <name>Zn(2+)</name>
        <dbReference type="ChEBI" id="CHEBI:29105"/>
        <note>catalytic</note>
    </ligand>
</feature>
<evidence type="ECO:0000256" key="1">
    <source>
        <dbReference type="ARBA" id="ARBA00010669"/>
    </source>
</evidence>
<dbReference type="HAMAP" id="MF_00972">
    <property type="entry name" value="tRNA_aden_deaminase"/>
    <property type="match status" value="1"/>
</dbReference>
<dbReference type="CDD" id="cd01285">
    <property type="entry name" value="nucleoside_deaminase"/>
    <property type="match status" value="1"/>
</dbReference>
<dbReference type="SUPFAM" id="SSF53927">
    <property type="entry name" value="Cytidine deaminase-like"/>
    <property type="match status" value="1"/>
</dbReference>
<comment type="caution">
    <text evidence="10">The sequence shown here is derived from an EMBL/GenBank/DDBJ whole genome shotgun (WGS) entry which is preliminary data.</text>
</comment>
<dbReference type="PANTHER" id="PTHR11079:SF202">
    <property type="entry name" value="TRNA-SPECIFIC ADENOSINE DEAMINASE"/>
    <property type="match status" value="1"/>
</dbReference>
<proteinExistence type="inferred from homology"/>
<evidence type="ECO:0000256" key="8">
    <source>
        <dbReference type="HAMAP-Rule" id="MF_00972"/>
    </source>
</evidence>
<sequence length="151" mass="16938">MDILQPKSDEYFMQQALKEARIAFDEGEVPIGAVVVANGKIIARGHNETEKLNDPTAHAEMIALTSAFSHIGAKYLPDATLYVTVEPCLMCAGALYWSKITRIVWGADDEKNGHKRIAKEENPFHQKAEVTQGVLKEECAQLMKDFFKQMR</sequence>
<keyword evidence="11" id="KW-1185">Reference proteome</keyword>
<accession>A0A562SK78</accession>
<dbReference type="Proteomes" id="UP000316167">
    <property type="component" value="Unassembled WGS sequence"/>
</dbReference>